<dbReference type="AlphaFoldDB" id="A0A1X0RIS7"/>
<name>A0A1X0RIS7_RHIZD</name>
<gene>
    <name evidence="1" type="ORF">BCV72DRAFT_196921</name>
</gene>
<sequence>ILYEDGYGNGIDNNGGSELMNYIDKTIAIYSEYLKTVAFNGSSLSCPISIEKPKDEDICMKEARFFD</sequence>
<dbReference type="EMBL" id="KV921854">
    <property type="protein sequence ID" value="ORE11915.1"/>
    <property type="molecule type" value="Genomic_DNA"/>
</dbReference>
<dbReference type="Proteomes" id="UP000242414">
    <property type="component" value="Unassembled WGS sequence"/>
</dbReference>
<dbReference type="VEuPathDB" id="FungiDB:BCV72DRAFT_196921"/>
<organism evidence="1">
    <name type="scientific">Rhizopus microsporus var. microsporus</name>
    <dbReference type="NCBI Taxonomy" id="86635"/>
    <lineage>
        <taxon>Eukaryota</taxon>
        <taxon>Fungi</taxon>
        <taxon>Fungi incertae sedis</taxon>
        <taxon>Mucoromycota</taxon>
        <taxon>Mucoromycotina</taxon>
        <taxon>Mucoromycetes</taxon>
        <taxon>Mucorales</taxon>
        <taxon>Mucorineae</taxon>
        <taxon>Rhizopodaceae</taxon>
        <taxon>Rhizopus</taxon>
    </lineage>
</organism>
<proteinExistence type="predicted"/>
<evidence type="ECO:0000313" key="1">
    <source>
        <dbReference type="EMBL" id="ORE11915.1"/>
    </source>
</evidence>
<accession>A0A1X0RIS7</accession>
<feature type="non-terminal residue" evidence="1">
    <location>
        <position position="1"/>
    </location>
</feature>
<protein>
    <submittedName>
        <fullName evidence="1">Uncharacterized protein</fullName>
    </submittedName>
</protein>
<reference evidence="1" key="1">
    <citation type="journal article" date="2016" name="Proc. Natl. Acad. Sci. U.S.A.">
        <title>Lipid metabolic changes in an early divergent fungus govern the establishment of a mutualistic symbiosis with endobacteria.</title>
        <authorList>
            <person name="Lastovetsky O.A."/>
            <person name="Gaspar M.L."/>
            <person name="Mondo S.J."/>
            <person name="LaButti K.M."/>
            <person name="Sandor L."/>
            <person name="Grigoriev I.V."/>
            <person name="Henry S.A."/>
            <person name="Pawlowska T.E."/>
        </authorList>
    </citation>
    <scope>NUCLEOTIDE SEQUENCE [LARGE SCALE GENOMIC DNA]</scope>
    <source>
        <strain evidence="1">ATCC 52814</strain>
    </source>
</reference>